<accession>A0A562QTC7</accession>
<feature type="transmembrane region" description="Helical" evidence="1">
    <location>
        <begin position="73"/>
        <end position="91"/>
    </location>
</feature>
<dbReference type="RefSeq" id="WP_144449402.1">
    <property type="nucleotide sequence ID" value="NZ_VLKZ01000002.1"/>
</dbReference>
<reference evidence="2 3" key="1">
    <citation type="journal article" date="2015" name="Stand. Genomic Sci.">
        <title>Genomic Encyclopedia of Bacterial and Archaeal Type Strains, Phase III: the genomes of soil and plant-associated and newly described type strains.</title>
        <authorList>
            <person name="Whitman W.B."/>
            <person name="Woyke T."/>
            <person name="Klenk H.P."/>
            <person name="Zhou Y."/>
            <person name="Lilburn T.G."/>
            <person name="Beck B.J."/>
            <person name="De Vos P."/>
            <person name="Vandamme P."/>
            <person name="Eisen J.A."/>
            <person name="Garrity G."/>
            <person name="Hugenholtz P."/>
            <person name="Kyrpides N.C."/>
        </authorList>
    </citation>
    <scope>NUCLEOTIDE SEQUENCE [LARGE SCALE GENOMIC DNA]</scope>
    <source>
        <strain evidence="2 3">CGMCC 1.10116</strain>
    </source>
</reference>
<keyword evidence="1" id="KW-0472">Membrane</keyword>
<dbReference type="Proteomes" id="UP000315711">
    <property type="component" value="Unassembled WGS sequence"/>
</dbReference>
<gene>
    <name evidence="2" type="ORF">IQ10_01052</name>
</gene>
<evidence type="ECO:0000313" key="3">
    <source>
        <dbReference type="Proteomes" id="UP000315711"/>
    </source>
</evidence>
<keyword evidence="3" id="KW-1185">Reference proteome</keyword>
<protein>
    <submittedName>
        <fullName evidence="2">Uncharacterized protein</fullName>
    </submittedName>
</protein>
<feature type="transmembrane region" description="Helical" evidence="1">
    <location>
        <begin position="6"/>
        <end position="27"/>
    </location>
</feature>
<dbReference type="EMBL" id="VLKZ01000002">
    <property type="protein sequence ID" value="TWI59336.1"/>
    <property type="molecule type" value="Genomic_DNA"/>
</dbReference>
<evidence type="ECO:0000313" key="2">
    <source>
        <dbReference type="EMBL" id="TWI59336.1"/>
    </source>
</evidence>
<organism evidence="2 3">
    <name type="scientific">Halalkalibacter nanhaiisediminis</name>
    <dbReference type="NCBI Taxonomy" id="688079"/>
    <lineage>
        <taxon>Bacteria</taxon>
        <taxon>Bacillati</taxon>
        <taxon>Bacillota</taxon>
        <taxon>Bacilli</taxon>
        <taxon>Bacillales</taxon>
        <taxon>Bacillaceae</taxon>
        <taxon>Halalkalibacter</taxon>
    </lineage>
</organism>
<keyword evidence="1" id="KW-1133">Transmembrane helix</keyword>
<keyword evidence="1" id="KW-0812">Transmembrane</keyword>
<dbReference type="AlphaFoldDB" id="A0A562QTC7"/>
<comment type="caution">
    <text evidence="2">The sequence shown here is derived from an EMBL/GenBank/DDBJ whole genome shotgun (WGS) entry which is preliminary data.</text>
</comment>
<feature type="transmembrane region" description="Helical" evidence="1">
    <location>
        <begin position="116"/>
        <end position="137"/>
    </location>
</feature>
<name>A0A562QTC7_9BACI</name>
<dbReference type="OrthoDB" id="2971841at2"/>
<evidence type="ECO:0000256" key="1">
    <source>
        <dbReference type="SAM" id="Phobius"/>
    </source>
</evidence>
<proteinExistence type="predicted"/>
<sequence length="139" mass="15816">MTYLISYGLHMLVSFIFFLLIPFSFLIKGSLLDEPGRFQFVLKIYKRIIWLGHGALIVGLISGFLMTSDWLNAWFILVVAIWAALGAFLGLTAKEVRKILEGIEAGKEIDDDVAKLRLYSFLLMLAILSMFTAKILYYL</sequence>
<feature type="transmembrane region" description="Helical" evidence="1">
    <location>
        <begin position="48"/>
        <end position="67"/>
    </location>
</feature>